<evidence type="ECO:0008006" key="3">
    <source>
        <dbReference type="Google" id="ProtNLM"/>
    </source>
</evidence>
<dbReference type="Gene3D" id="3.40.50.2000">
    <property type="entry name" value="Glycogen Phosphorylase B"/>
    <property type="match status" value="1"/>
</dbReference>
<reference evidence="1 2" key="1">
    <citation type="submission" date="2018-07" db="EMBL/GenBank/DDBJ databases">
        <title>Genome analysis of Runella aurantiaca.</title>
        <authorList>
            <person name="Yang X."/>
        </authorList>
    </citation>
    <scope>NUCLEOTIDE SEQUENCE [LARGE SCALE GENOMIC DNA]</scope>
    <source>
        <strain evidence="1 2">YX9</strain>
    </source>
</reference>
<dbReference type="AlphaFoldDB" id="A0A369IHJ9"/>
<dbReference type="Proteomes" id="UP000253141">
    <property type="component" value="Unassembled WGS sequence"/>
</dbReference>
<evidence type="ECO:0000313" key="2">
    <source>
        <dbReference type="Proteomes" id="UP000253141"/>
    </source>
</evidence>
<comment type="caution">
    <text evidence="1">The sequence shown here is derived from an EMBL/GenBank/DDBJ whole genome shotgun (WGS) entry which is preliminary data.</text>
</comment>
<organism evidence="1 2">
    <name type="scientific">Runella aurantiaca</name>
    <dbReference type="NCBI Taxonomy" id="2282308"/>
    <lineage>
        <taxon>Bacteria</taxon>
        <taxon>Pseudomonadati</taxon>
        <taxon>Bacteroidota</taxon>
        <taxon>Cytophagia</taxon>
        <taxon>Cytophagales</taxon>
        <taxon>Spirosomataceae</taxon>
        <taxon>Runella</taxon>
    </lineage>
</organism>
<gene>
    <name evidence="1" type="ORF">DVG78_01825</name>
</gene>
<proteinExistence type="predicted"/>
<dbReference type="SUPFAM" id="SSF53756">
    <property type="entry name" value="UDP-Glycosyltransferase/glycogen phosphorylase"/>
    <property type="match status" value="1"/>
</dbReference>
<keyword evidence="2" id="KW-1185">Reference proteome</keyword>
<dbReference type="EMBL" id="QPIW01000001">
    <property type="protein sequence ID" value="RDB07817.1"/>
    <property type="molecule type" value="Genomic_DNA"/>
</dbReference>
<dbReference type="OrthoDB" id="1096251at2"/>
<accession>A0A369IHJ9</accession>
<protein>
    <recommendedName>
        <fullName evidence="3">Glycosyltransferase involved in cell wall biosynthesis</fullName>
    </recommendedName>
</protein>
<evidence type="ECO:0000313" key="1">
    <source>
        <dbReference type="EMBL" id="RDB07817.1"/>
    </source>
</evidence>
<dbReference type="RefSeq" id="WP_114459352.1">
    <property type="nucleotide sequence ID" value="NZ_QPIW01000001.1"/>
</dbReference>
<name>A0A369IHJ9_9BACT</name>
<sequence>MFHSISKRLIEYRDGKFKKCLAGYKINSSKCQIDKLHSEVVAAAKRFESQGQDDLANELFFISFFVKGQKEPDEASYNLWVNNFSKLIFNAAKRYSIPIPYWKNKVPKIAFVGLGDDPSAYEHIYFICKHLNEGENYQPHLFLFSPNDNLNSVKARFNEIGTPVIIVNFNESAIPRSCTQMRDALHKEQIDIAVWVHLPSLMFFLFGMKIAATQVFISQYLHPDIAKFKIDGLITYGTIAEKSSIFLQDRWRVIPSAIKIIPGNNPEINIKRKRYADDNTIILATFGRIEKIRQETFLKCVAKILQQSKNTVYLYTGYEDDIKIANFFQRKGLLNRVKFVGWVDIDVFAQMIDIVLDSFPLATGLTAIKASFYGKPILSMGNNYSYMGRDIKPILEKSGFSGFAQAESVYNKIREAAFELPFTPYAQNNSDYILKAEKLVQCEKSKIQLASFQALCLEHLYFNTSLMSEVFIEQIKDIRKTII</sequence>